<dbReference type="EMBL" id="OE842846">
    <property type="protein sequence ID" value="CAD7601573.1"/>
    <property type="molecule type" value="Genomic_DNA"/>
</dbReference>
<gene>
    <name evidence="1" type="ORF">TGEB3V08_LOCUS8005</name>
</gene>
<proteinExistence type="predicted"/>
<organism evidence="1">
    <name type="scientific">Timema genevievae</name>
    <name type="common">Walking stick</name>
    <dbReference type="NCBI Taxonomy" id="629358"/>
    <lineage>
        <taxon>Eukaryota</taxon>
        <taxon>Metazoa</taxon>
        <taxon>Ecdysozoa</taxon>
        <taxon>Arthropoda</taxon>
        <taxon>Hexapoda</taxon>
        <taxon>Insecta</taxon>
        <taxon>Pterygota</taxon>
        <taxon>Neoptera</taxon>
        <taxon>Polyneoptera</taxon>
        <taxon>Phasmatodea</taxon>
        <taxon>Timematodea</taxon>
        <taxon>Timematoidea</taxon>
        <taxon>Timematidae</taxon>
        <taxon>Timema</taxon>
    </lineage>
</organism>
<name>A0A7R9PPE8_TIMGE</name>
<sequence>MRQLIHFAATWALVSVKSQTTPFDRKRRYSDHSRRLITFGRICPNNISAEYGASVTIAFIVMGGLQKFSCSVQLTDEEGGTHEHQVLSRAFYPKNTEVDKCYIKIPGIQCAFTSYDHKRDAYTPIHQGNDPRNVRTGITAYRVEDSPPRDKLEITNWTAHTHDTKLNLRTRMSIKSLSMYGHLPFSSKLHVNVTKLSNLIGCVLTPLRAIPALTEGANSFRQWKADQGGEFLAIW</sequence>
<accession>A0A7R9PPE8</accession>
<evidence type="ECO:0000313" key="1">
    <source>
        <dbReference type="EMBL" id="CAD7601573.1"/>
    </source>
</evidence>
<protein>
    <submittedName>
        <fullName evidence="1">Uncharacterized protein</fullName>
    </submittedName>
</protein>
<reference evidence="1" key="1">
    <citation type="submission" date="2020-11" db="EMBL/GenBank/DDBJ databases">
        <authorList>
            <person name="Tran Van P."/>
        </authorList>
    </citation>
    <scope>NUCLEOTIDE SEQUENCE</scope>
</reference>
<dbReference type="AlphaFoldDB" id="A0A7R9PPE8"/>